<dbReference type="SUPFAM" id="SSF160719">
    <property type="entry name" value="gpW/gp25-like"/>
    <property type="match status" value="1"/>
</dbReference>
<dbReference type="InterPro" id="IPR053176">
    <property type="entry name" value="T6SS_TssE1-like"/>
</dbReference>
<dbReference type="Pfam" id="PF04965">
    <property type="entry name" value="GPW_gp25"/>
    <property type="match status" value="1"/>
</dbReference>
<organism evidence="2 3">
    <name type="scientific">Candidatus Methylophosphatis roskildensis</name>
    <dbReference type="NCBI Taxonomy" id="2899263"/>
    <lineage>
        <taxon>Bacteria</taxon>
        <taxon>Pseudomonadati</taxon>
        <taxon>Pseudomonadota</taxon>
        <taxon>Betaproteobacteria</taxon>
        <taxon>Nitrosomonadales</taxon>
        <taxon>Sterolibacteriaceae</taxon>
        <taxon>Candidatus Methylophosphatis</taxon>
    </lineage>
</organism>
<gene>
    <name evidence="2" type="primary">tssE</name>
    <name evidence="2" type="ORF">IPH26_01450</name>
</gene>
<dbReference type="NCBIfam" id="TIGR03357">
    <property type="entry name" value="VI_zyme"/>
    <property type="match status" value="1"/>
</dbReference>
<evidence type="ECO:0000313" key="3">
    <source>
        <dbReference type="Proteomes" id="UP000807785"/>
    </source>
</evidence>
<accession>A0A9D7HJ78</accession>
<sequence length="168" mass="18798">MAELTPLERLQPALLDRLSDDAPEVKVEAREARVITRARFRQAVLRDLAWLFNATRPTSDPTLAACEHVQHSVINYGLPSMSGETASNFDVAALEASIRQAIVDFEPRIDKATLRVDAVMSRAALDHHNQLQVQIRGSMWAQPVPIELLLRTDVDLETGQVEVHDLTR</sequence>
<dbReference type="EMBL" id="JADJEV010000001">
    <property type="protein sequence ID" value="MBK6971662.1"/>
    <property type="molecule type" value="Genomic_DNA"/>
</dbReference>
<dbReference type="AlphaFoldDB" id="A0A9D7HJ78"/>
<dbReference type="PANTHER" id="PTHR38595:SF1">
    <property type="entry name" value="TYPE VI SECRETION SYSTEM COMPONENT TSSE1"/>
    <property type="match status" value="1"/>
</dbReference>
<dbReference type="PANTHER" id="PTHR38595">
    <property type="entry name" value="CYTOPLASMIC PROTEIN-RELATED"/>
    <property type="match status" value="1"/>
</dbReference>
<dbReference type="InterPro" id="IPR007048">
    <property type="entry name" value="IraD/Gp25-like"/>
</dbReference>
<name>A0A9D7HJ78_9PROT</name>
<evidence type="ECO:0000313" key="2">
    <source>
        <dbReference type="EMBL" id="MBK6971662.1"/>
    </source>
</evidence>
<feature type="domain" description="IraD/Gp25-like" evidence="1">
    <location>
        <begin position="39"/>
        <end position="143"/>
    </location>
</feature>
<reference evidence="2" key="1">
    <citation type="submission" date="2020-10" db="EMBL/GenBank/DDBJ databases">
        <title>Connecting structure to function with the recovery of over 1000 high-quality activated sludge metagenome-assembled genomes encoding full-length rRNA genes using long-read sequencing.</title>
        <authorList>
            <person name="Singleton C.M."/>
            <person name="Petriglieri F."/>
            <person name="Kristensen J.M."/>
            <person name="Kirkegaard R.H."/>
            <person name="Michaelsen T.Y."/>
            <person name="Andersen M.H."/>
            <person name="Karst S.M."/>
            <person name="Dueholm M.S."/>
            <person name="Nielsen P.H."/>
            <person name="Albertsen M."/>
        </authorList>
    </citation>
    <scope>NUCLEOTIDE SEQUENCE</scope>
    <source>
        <strain evidence="2">Bjer_18-Q3-R1-45_BAT3C.347</strain>
    </source>
</reference>
<protein>
    <submittedName>
        <fullName evidence="2">Type VI secretion system baseplate subunit TssE</fullName>
    </submittedName>
</protein>
<dbReference type="Proteomes" id="UP000807785">
    <property type="component" value="Unassembled WGS sequence"/>
</dbReference>
<evidence type="ECO:0000259" key="1">
    <source>
        <dbReference type="Pfam" id="PF04965"/>
    </source>
</evidence>
<dbReference type="InterPro" id="IPR017737">
    <property type="entry name" value="TssE1-like"/>
</dbReference>
<comment type="caution">
    <text evidence="2">The sequence shown here is derived from an EMBL/GenBank/DDBJ whole genome shotgun (WGS) entry which is preliminary data.</text>
</comment>
<proteinExistence type="predicted"/>